<keyword evidence="1" id="KW-0805">Transcription regulation</keyword>
<evidence type="ECO:0000256" key="2">
    <source>
        <dbReference type="ARBA" id="ARBA00023125"/>
    </source>
</evidence>
<dbReference type="EMBL" id="BAAAPZ010000002">
    <property type="protein sequence ID" value="GAA2089648.1"/>
    <property type="molecule type" value="Genomic_DNA"/>
</dbReference>
<dbReference type="InterPro" id="IPR041664">
    <property type="entry name" value="AAA_16"/>
</dbReference>
<evidence type="ECO:0000313" key="5">
    <source>
        <dbReference type="EMBL" id="GAA2089648.1"/>
    </source>
</evidence>
<dbReference type="InterPro" id="IPR036388">
    <property type="entry name" value="WH-like_DNA-bd_sf"/>
</dbReference>
<dbReference type="SUPFAM" id="SSF52540">
    <property type="entry name" value="P-loop containing nucleoside triphosphate hydrolases"/>
    <property type="match status" value="1"/>
</dbReference>
<dbReference type="Pfam" id="PF13191">
    <property type="entry name" value="AAA_16"/>
    <property type="match status" value="1"/>
</dbReference>
<sequence>MILGEEIELARDALRAGWSVRITGSRGSGRSRVAREAADALERSGAPVLRCRGEHSTADSPGSVLRQLAAELGLRPRGADGRSPAGQGAEDLAGALDQVTQGLTASMLLVVDDPHRMDPVSLRALATLRERTGARTVMSEVTGASAAERLPLHWPERVVTVRPLDLPAAGALAHAVLGAPLSPAVLTRVLTKTGGSPLLLTALLQSARHRGLLQVYEGMWTQSGFALWNDDMAPVIDEILTGEGPQGVALLGDLALEPARSEAELVRAHGEGTLRGLRERGLVRSTAAQGSPGLVVWPPLLAERFNRERIPALTVEEPVSDVPDWCGSADRLAALAARFVESSLAQAGRALAAWRADPTVEHALAYCAAASGDPRQQDDLERVLADTPTAGRPADAALFRLAYARAQWTAIRHHDPESALSSLREFGHAHAPWRESAESASTLIDLFTGRGVPADLDGVLRPGPDPTGVREAAALVALLAAGRIGRARREADARPGAERAVTDWARQVLPLFEGDFLSALRIAAQEMRRGERELDRVAFVSAGYTAVLAHHSLGRYRAVQECVDAMVMVGRPQVDYTSMYAAALNVQGLIAVFGGQPEARDSFLSEAAVLMPQPGPFLGMGTDSFQPLLDLRSPAAVSDGAAAETVRRRRRLGYLAGAAQTGAALLTLAYGRETTEELRTVLREADLPAYRTAGELTALIDAGAGVSRLAELLGTGAGRQDGALLRSLLRSAARRIRADGEPHRADELESVARTAFDSAAGPDLDPLELDLPARGTQVLTAREREIALLAGSLGNREIAERLSLSVRTVENHLARAGRKLGSPGRGELARLAERTA</sequence>
<evidence type="ECO:0000313" key="6">
    <source>
        <dbReference type="Proteomes" id="UP001500984"/>
    </source>
</evidence>
<name>A0ABP5HY72_9MICO</name>
<dbReference type="Proteomes" id="UP001500984">
    <property type="component" value="Unassembled WGS sequence"/>
</dbReference>
<dbReference type="PANTHER" id="PTHR44688:SF16">
    <property type="entry name" value="DNA-BINDING TRANSCRIPTIONAL ACTIVATOR DEVR_DOSR"/>
    <property type="match status" value="1"/>
</dbReference>
<feature type="domain" description="HTH luxR-type" evidence="4">
    <location>
        <begin position="772"/>
        <end position="836"/>
    </location>
</feature>
<proteinExistence type="predicted"/>
<dbReference type="SMART" id="SM00421">
    <property type="entry name" value="HTH_LUXR"/>
    <property type="match status" value="1"/>
</dbReference>
<protein>
    <recommendedName>
        <fullName evidence="4">HTH luxR-type domain-containing protein</fullName>
    </recommendedName>
</protein>
<keyword evidence="2" id="KW-0238">DNA-binding</keyword>
<dbReference type="PANTHER" id="PTHR44688">
    <property type="entry name" value="DNA-BINDING TRANSCRIPTIONAL ACTIVATOR DEVR_DOSR"/>
    <property type="match status" value="1"/>
</dbReference>
<evidence type="ECO:0000259" key="4">
    <source>
        <dbReference type="PROSITE" id="PS50043"/>
    </source>
</evidence>
<dbReference type="RefSeq" id="WP_344334908.1">
    <property type="nucleotide sequence ID" value="NZ_BAAAPZ010000002.1"/>
</dbReference>
<accession>A0ABP5HY72</accession>
<dbReference type="InterPro" id="IPR000792">
    <property type="entry name" value="Tscrpt_reg_LuxR_C"/>
</dbReference>
<dbReference type="InterPro" id="IPR027417">
    <property type="entry name" value="P-loop_NTPase"/>
</dbReference>
<evidence type="ECO:0000256" key="3">
    <source>
        <dbReference type="ARBA" id="ARBA00023163"/>
    </source>
</evidence>
<dbReference type="Gene3D" id="1.10.10.10">
    <property type="entry name" value="Winged helix-like DNA-binding domain superfamily/Winged helix DNA-binding domain"/>
    <property type="match status" value="1"/>
</dbReference>
<dbReference type="InterPro" id="IPR016032">
    <property type="entry name" value="Sig_transdc_resp-reg_C-effctor"/>
</dbReference>
<reference evidence="6" key="1">
    <citation type="journal article" date="2019" name="Int. J. Syst. Evol. Microbiol.">
        <title>The Global Catalogue of Microorganisms (GCM) 10K type strain sequencing project: providing services to taxonomists for standard genome sequencing and annotation.</title>
        <authorList>
            <consortium name="The Broad Institute Genomics Platform"/>
            <consortium name="The Broad Institute Genome Sequencing Center for Infectious Disease"/>
            <person name="Wu L."/>
            <person name="Ma J."/>
        </authorList>
    </citation>
    <scope>NUCLEOTIDE SEQUENCE [LARGE SCALE GENOMIC DNA]</scope>
    <source>
        <strain evidence="6">JCM 15900</strain>
    </source>
</reference>
<dbReference type="Pfam" id="PF00196">
    <property type="entry name" value="GerE"/>
    <property type="match status" value="1"/>
</dbReference>
<keyword evidence="3" id="KW-0804">Transcription</keyword>
<gene>
    <name evidence="5" type="ORF">GCM10009823_05570</name>
</gene>
<dbReference type="CDD" id="cd06170">
    <property type="entry name" value="LuxR_C_like"/>
    <property type="match status" value="1"/>
</dbReference>
<comment type="caution">
    <text evidence="5">The sequence shown here is derived from an EMBL/GenBank/DDBJ whole genome shotgun (WGS) entry which is preliminary data.</text>
</comment>
<dbReference type="PROSITE" id="PS50043">
    <property type="entry name" value="HTH_LUXR_2"/>
    <property type="match status" value="1"/>
</dbReference>
<dbReference type="SUPFAM" id="SSF46894">
    <property type="entry name" value="C-terminal effector domain of the bipartite response regulators"/>
    <property type="match status" value="1"/>
</dbReference>
<evidence type="ECO:0000256" key="1">
    <source>
        <dbReference type="ARBA" id="ARBA00023015"/>
    </source>
</evidence>
<keyword evidence="6" id="KW-1185">Reference proteome</keyword>
<organism evidence="5 6">
    <name type="scientific">Brevibacterium salitolerans</name>
    <dbReference type="NCBI Taxonomy" id="1403566"/>
    <lineage>
        <taxon>Bacteria</taxon>
        <taxon>Bacillati</taxon>
        <taxon>Actinomycetota</taxon>
        <taxon>Actinomycetes</taxon>
        <taxon>Micrococcales</taxon>
        <taxon>Brevibacteriaceae</taxon>
        <taxon>Brevibacterium</taxon>
    </lineage>
</organism>